<accession>A0ABV9ZNY0</accession>
<evidence type="ECO:0000313" key="4">
    <source>
        <dbReference type="Proteomes" id="UP001596175"/>
    </source>
</evidence>
<keyword evidence="2" id="KW-0472">Membrane</keyword>
<dbReference type="EMBL" id="JBHSKG010000019">
    <property type="protein sequence ID" value="MFC5141990.1"/>
    <property type="molecule type" value="Genomic_DNA"/>
</dbReference>
<comment type="caution">
    <text evidence="3">The sequence shown here is derived from an EMBL/GenBank/DDBJ whole genome shotgun (WGS) entry which is preliminary data.</text>
</comment>
<keyword evidence="2" id="KW-1133">Transmembrane helix</keyword>
<gene>
    <name evidence="3" type="ORF">ACFPK1_27400</name>
</gene>
<name>A0ABV9ZNY0_9PSEU</name>
<feature type="transmembrane region" description="Helical" evidence="2">
    <location>
        <begin position="17"/>
        <end position="41"/>
    </location>
</feature>
<proteinExistence type="predicted"/>
<evidence type="ECO:0000256" key="1">
    <source>
        <dbReference type="SAM" id="MobiDB-lite"/>
    </source>
</evidence>
<feature type="compositionally biased region" description="Low complexity" evidence="1">
    <location>
        <begin position="216"/>
        <end position="236"/>
    </location>
</feature>
<evidence type="ECO:0000256" key="2">
    <source>
        <dbReference type="SAM" id="Phobius"/>
    </source>
</evidence>
<dbReference type="RefSeq" id="WP_378024124.1">
    <property type="nucleotide sequence ID" value="NZ_JBHSKG010000019.1"/>
</dbReference>
<feature type="transmembrane region" description="Helical" evidence="2">
    <location>
        <begin position="53"/>
        <end position="74"/>
    </location>
</feature>
<dbReference type="Proteomes" id="UP001596175">
    <property type="component" value="Unassembled WGS sequence"/>
</dbReference>
<keyword evidence="2" id="KW-0812">Transmembrane</keyword>
<feature type="region of interest" description="Disordered" evidence="1">
    <location>
        <begin position="197"/>
        <end position="268"/>
    </location>
</feature>
<keyword evidence="4" id="KW-1185">Reference proteome</keyword>
<protein>
    <submittedName>
        <fullName evidence="3">Uncharacterized protein</fullName>
    </submittedName>
</protein>
<reference evidence="4" key="1">
    <citation type="journal article" date="2019" name="Int. J. Syst. Evol. Microbiol.">
        <title>The Global Catalogue of Microorganisms (GCM) 10K type strain sequencing project: providing services to taxonomists for standard genome sequencing and annotation.</title>
        <authorList>
            <consortium name="The Broad Institute Genomics Platform"/>
            <consortium name="The Broad Institute Genome Sequencing Center for Infectious Disease"/>
            <person name="Wu L."/>
            <person name="Ma J."/>
        </authorList>
    </citation>
    <scope>NUCLEOTIDE SEQUENCE [LARGE SCALE GENOMIC DNA]</scope>
    <source>
        <strain evidence="4">XZYJ18</strain>
    </source>
</reference>
<evidence type="ECO:0000313" key="3">
    <source>
        <dbReference type="EMBL" id="MFC5141990.1"/>
    </source>
</evidence>
<sequence>MIDSKVKLRRTVNQARWWAVVAFVGAIALASLALAIFGSLATDAVVANDVVKAAIQVLGVAVVGGVVAFAVSALQRERVERYEELRRDADRFIEDRRREDDFLLRVHDDTISSYNEVKKTRRMCTGAPRGVEGRTVVPFVVYEASISEINEQQLIFERMARQVPLMGSVDLYNRTDSQGARRTISVWRKSTLTVFSRSTSADAGRSEPGTTSMCIRSSRSTPCSSSTSSDSRSASARRSEPSPRYSRRASADLSSCPGSRAADIVTLD</sequence>
<organism evidence="3 4">
    <name type="scientific">Actinomycetospora rhizophila</name>
    <dbReference type="NCBI Taxonomy" id="1416876"/>
    <lineage>
        <taxon>Bacteria</taxon>
        <taxon>Bacillati</taxon>
        <taxon>Actinomycetota</taxon>
        <taxon>Actinomycetes</taxon>
        <taxon>Pseudonocardiales</taxon>
        <taxon>Pseudonocardiaceae</taxon>
        <taxon>Actinomycetospora</taxon>
    </lineage>
</organism>